<protein>
    <recommendedName>
        <fullName evidence="4">WD40 repeat domain-containing protein</fullName>
    </recommendedName>
</protein>
<dbReference type="RefSeq" id="WP_173220146.1">
    <property type="nucleotide sequence ID" value="NZ_CP048104.1"/>
</dbReference>
<name>A0A7D3XPG1_9BACL</name>
<evidence type="ECO:0000313" key="3">
    <source>
        <dbReference type="Proteomes" id="UP000503088"/>
    </source>
</evidence>
<proteinExistence type="predicted"/>
<dbReference type="AlphaFoldDB" id="A0A7D3XPG1"/>
<dbReference type="InterPro" id="IPR015943">
    <property type="entry name" value="WD40/YVTN_repeat-like_dom_sf"/>
</dbReference>
<organism evidence="2 3">
    <name type="scientific">Kroppenstedtia pulmonis</name>
    <dbReference type="NCBI Taxonomy" id="1380685"/>
    <lineage>
        <taxon>Bacteria</taxon>
        <taxon>Bacillati</taxon>
        <taxon>Bacillota</taxon>
        <taxon>Bacilli</taxon>
        <taxon>Bacillales</taxon>
        <taxon>Thermoactinomycetaceae</taxon>
        <taxon>Kroppenstedtia</taxon>
    </lineage>
</organism>
<dbReference type="Proteomes" id="UP000503088">
    <property type="component" value="Chromosome"/>
</dbReference>
<dbReference type="SUPFAM" id="SSF82171">
    <property type="entry name" value="DPP6 N-terminal domain-like"/>
    <property type="match status" value="1"/>
</dbReference>
<feature type="transmembrane region" description="Helical" evidence="1">
    <location>
        <begin position="24"/>
        <end position="43"/>
    </location>
</feature>
<dbReference type="KEGG" id="kpul:GXN76_02320"/>
<dbReference type="Gene3D" id="2.130.10.10">
    <property type="entry name" value="YVTN repeat-like/Quinoprotein amine dehydrogenase"/>
    <property type="match status" value="1"/>
</dbReference>
<evidence type="ECO:0008006" key="4">
    <source>
        <dbReference type="Google" id="ProtNLM"/>
    </source>
</evidence>
<keyword evidence="1" id="KW-1133">Transmembrane helix</keyword>
<gene>
    <name evidence="2" type="ORF">GXN76_02320</name>
</gene>
<reference evidence="2 3" key="1">
    <citation type="submission" date="2020-01" db="EMBL/GenBank/DDBJ databases">
        <authorList>
            <person name="Gulvik C.A."/>
            <person name="Batra D.G."/>
        </authorList>
    </citation>
    <scope>NUCLEOTIDE SEQUENCE [LARGE SCALE GENOMIC DNA]</scope>
    <source>
        <strain evidence="2 3">W9323</strain>
    </source>
</reference>
<keyword evidence="3" id="KW-1185">Reference proteome</keyword>
<sequence length="461" mass="54112">MGQNRESPESGGINRFGLSDRKKWKIIFSILIMVGCGMFWWWMERNPLDDASTRLLEEKRFKEIVPYHYQDNQFYFWGDTGYRKGYYVFDLEQGRLFRRNWSRKDRDTQEVHDLGFGQRGWILSSSKNRFLLLADHLGNKKLLANHLLSGKQPLSVSPRKDAFVFAEKKGKEMRIKLYHVQQRKMMTVMKGTFQKQFEKRQWVQWSSNGGFFLVDGRHVYRAKDGKKVRTLPGKAGSWSNADTDLAYITGGNRSSQENSLLGNKVVIWNAETGDEQVIYESGPEKWILRRISWDPDGRYIAFPVGQKANGGLQFQEVHVTDGKLFHYVENEQNLLPYRLENVLLSKGGNYLSYSANGILKLINLKTQESQVYDVYTQEQQDQTEYIRYDPQGVWLSQTHEILFVGRNMEEKRVYWTDNRVKGFYLSSHRDRILVMEEEEKGQKLRLIQLGKDERPHIPSDN</sequence>
<accession>A0A7D3XPG1</accession>
<evidence type="ECO:0000256" key="1">
    <source>
        <dbReference type="SAM" id="Phobius"/>
    </source>
</evidence>
<evidence type="ECO:0000313" key="2">
    <source>
        <dbReference type="EMBL" id="QKG83422.1"/>
    </source>
</evidence>
<keyword evidence="1" id="KW-0472">Membrane</keyword>
<dbReference type="EMBL" id="CP048104">
    <property type="protein sequence ID" value="QKG83422.1"/>
    <property type="molecule type" value="Genomic_DNA"/>
</dbReference>
<keyword evidence="1" id="KW-0812">Transmembrane</keyword>